<dbReference type="InterPro" id="IPR017972">
    <property type="entry name" value="Cyt_P450_CS"/>
</dbReference>
<evidence type="ECO:0000256" key="2">
    <source>
        <dbReference type="RuleBase" id="RU000461"/>
    </source>
</evidence>
<reference evidence="3 4" key="1">
    <citation type="submission" date="2019-10" db="EMBL/GenBank/DDBJ databases">
        <title>Dictyobacter vulcani sp. nov., within the class Ktedonobacteria, isolated from soil of volcanic Mt. Zao.</title>
        <authorList>
            <person name="Zheng Y."/>
            <person name="Wang C.M."/>
            <person name="Sakai Y."/>
            <person name="Abe K."/>
            <person name="Yokota A."/>
            <person name="Yabe S."/>
        </authorList>
    </citation>
    <scope>NUCLEOTIDE SEQUENCE [LARGE SCALE GENOMIC DNA]</scope>
    <source>
        <strain evidence="3 4">W12</strain>
    </source>
</reference>
<dbReference type="GO" id="GO:0016705">
    <property type="term" value="F:oxidoreductase activity, acting on paired donors, with incorporation or reduction of molecular oxygen"/>
    <property type="evidence" value="ECO:0007669"/>
    <property type="project" value="InterPro"/>
</dbReference>
<evidence type="ECO:0008006" key="5">
    <source>
        <dbReference type="Google" id="ProtNLM"/>
    </source>
</evidence>
<keyword evidence="4" id="KW-1185">Reference proteome</keyword>
<dbReference type="GO" id="GO:0005506">
    <property type="term" value="F:iron ion binding"/>
    <property type="evidence" value="ECO:0007669"/>
    <property type="project" value="InterPro"/>
</dbReference>
<accession>A0A5J4KV07</accession>
<dbReference type="Proteomes" id="UP000326912">
    <property type="component" value="Unassembled WGS sequence"/>
</dbReference>
<evidence type="ECO:0000313" key="4">
    <source>
        <dbReference type="Proteomes" id="UP000326912"/>
    </source>
</evidence>
<dbReference type="GO" id="GO:0020037">
    <property type="term" value="F:heme binding"/>
    <property type="evidence" value="ECO:0007669"/>
    <property type="project" value="InterPro"/>
</dbReference>
<keyword evidence="2" id="KW-0503">Monooxygenase</keyword>
<dbReference type="EMBL" id="BKZW01000003">
    <property type="protein sequence ID" value="GER91032.1"/>
    <property type="molecule type" value="Genomic_DNA"/>
</dbReference>
<proteinExistence type="inferred from homology"/>
<protein>
    <recommendedName>
        <fullName evidence="5">Cytochrome P450</fullName>
    </recommendedName>
</protein>
<dbReference type="SUPFAM" id="SSF48264">
    <property type="entry name" value="Cytochrome P450"/>
    <property type="match status" value="1"/>
</dbReference>
<sequence length="224" mass="25192">MLAFHLLDVRPAIKARKKKPQEDVISHLLGLKYSEPEILTECVTYAAAGMVTTREFISMAAWHFLEHPELRDRYMAASEAERTEMLHEVLRIEPVVGNLYRRATADIPLQSQGKSVVIPNGALINLHVYAANADQTVVGEEPLSLCPERKLNGDRIATMLMGFGDGTHRCPGSFLAIQETDIFLHRLLALPNLSIERPPTLTWNDISTGYELRKFMLKLEDKTA</sequence>
<dbReference type="Pfam" id="PF00067">
    <property type="entry name" value="p450"/>
    <property type="match status" value="1"/>
</dbReference>
<dbReference type="CDD" id="cd00302">
    <property type="entry name" value="cytochrome_P450"/>
    <property type="match status" value="1"/>
</dbReference>
<keyword evidence="2" id="KW-0408">Iron</keyword>
<dbReference type="InterPro" id="IPR001128">
    <property type="entry name" value="Cyt_P450"/>
</dbReference>
<evidence type="ECO:0000313" key="3">
    <source>
        <dbReference type="EMBL" id="GER91032.1"/>
    </source>
</evidence>
<gene>
    <name evidence="3" type="ORF">KDW_51940</name>
</gene>
<dbReference type="InterPro" id="IPR002397">
    <property type="entry name" value="Cyt_P450_B"/>
</dbReference>
<dbReference type="InterPro" id="IPR036396">
    <property type="entry name" value="Cyt_P450_sf"/>
</dbReference>
<dbReference type="AlphaFoldDB" id="A0A5J4KV07"/>
<dbReference type="PANTHER" id="PTHR46696">
    <property type="entry name" value="P450, PUTATIVE (EUROFUNG)-RELATED"/>
    <property type="match status" value="1"/>
</dbReference>
<evidence type="ECO:0000256" key="1">
    <source>
        <dbReference type="ARBA" id="ARBA00010617"/>
    </source>
</evidence>
<name>A0A5J4KV07_9CHLR</name>
<dbReference type="PRINTS" id="PR00359">
    <property type="entry name" value="BP450"/>
</dbReference>
<organism evidence="3 4">
    <name type="scientific">Dictyobacter vulcani</name>
    <dbReference type="NCBI Taxonomy" id="2607529"/>
    <lineage>
        <taxon>Bacteria</taxon>
        <taxon>Bacillati</taxon>
        <taxon>Chloroflexota</taxon>
        <taxon>Ktedonobacteria</taxon>
        <taxon>Ktedonobacterales</taxon>
        <taxon>Dictyobacteraceae</taxon>
        <taxon>Dictyobacter</taxon>
    </lineage>
</organism>
<keyword evidence="2" id="KW-0479">Metal-binding</keyword>
<dbReference type="GO" id="GO:0004497">
    <property type="term" value="F:monooxygenase activity"/>
    <property type="evidence" value="ECO:0007669"/>
    <property type="project" value="UniProtKB-KW"/>
</dbReference>
<keyword evidence="2" id="KW-0560">Oxidoreductase</keyword>
<dbReference type="Gene3D" id="1.10.630.10">
    <property type="entry name" value="Cytochrome P450"/>
    <property type="match status" value="1"/>
</dbReference>
<comment type="caution">
    <text evidence="3">The sequence shown here is derived from an EMBL/GenBank/DDBJ whole genome shotgun (WGS) entry which is preliminary data.</text>
</comment>
<dbReference type="PANTHER" id="PTHR46696:SF1">
    <property type="entry name" value="CYTOCHROME P450 YJIB-RELATED"/>
    <property type="match status" value="1"/>
</dbReference>
<comment type="similarity">
    <text evidence="1 2">Belongs to the cytochrome P450 family.</text>
</comment>
<keyword evidence="2" id="KW-0349">Heme</keyword>
<dbReference type="PROSITE" id="PS00086">
    <property type="entry name" value="CYTOCHROME_P450"/>
    <property type="match status" value="1"/>
</dbReference>